<dbReference type="Pfam" id="PF00431">
    <property type="entry name" value="CUB"/>
    <property type="match status" value="1"/>
</dbReference>
<dbReference type="Gene3D" id="2.60.120.290">
    <property type="entry name" value="Spermadhesin, CUB domain"/>
    <property type="match status" value="1"/>
</dbReference>
<dbReference type="InterPro" id="IPR000859">
    <property type="entry name" value="CUB_dom"/>
</dbReference>
<dbReference type="InParanoid" id="T1G191"/>
<keyword evidence="1" id="KW-1015">Disulfide bond</keyword>
<dbReference type="RefSeq" id="XP_009011743.1">
    <property type="nucleotide sequence ID" value="XM_009013495.1"/>
</dbReference>
<evidence type="ECO:0000256" key="1">
    <source>
        <dbReference type="ARBA" id="ARBA00023157"/>
    </source>
</evidence>
<organism evidence="5 6">
    <name type="scientific">Helobdella robusta</name>
    <name type="common">Californian leech</name>
    <dbReference type="NCBI Taxonomy" id="6412"/>
    <lineage>
        <taxon>Eukaryota</taxon>
        <taxon>Metazoa</taxon>
        <taxon>Spiralia</taxon>
        <taxon>Lophotrochozoa</taxon>
        <taxon>Annelida</taxon>
        <taxon>Clitellata</taxon>
        <taxon>Hirudinea</taxon>
        <taxon>Rhynchobdellida</taxon>
        <taxon>Glossiphoniidae</taxon>
        <taxon>Helobdella</taxon>
    </lineage>
</organism>
<dbReference type="SMART" id="SM00042">
    <property type="entry name" value="CUB"/>
    <property type="match status" value="1"/>
</dbReference>
<dbReference type="EMBL" id="AMQM01002841">
    <property type="status" value="NOT_ANNOTATED_CDS"/>
    <property type="molecule type" value="Genomic_DNA"/>
</dbReference>
<evidence type="ECO:0000313" key="5">
    <source>
        <dbReference type="EnsemblMetazoa" id="HelroP73048"/>
    </source>
</evidence>
<dbReference type="KEGG" id="hro:HELRODRAFT_73048"/>
<evidence type="ECO:0000313" key="6">
    <source>
        <dbReference type="Proteomes" id="UP000015101"/>
    </source>
</evidence>
<dbReference type="EnsemblMetazoa" id="HelroT73048">
    <property type="protein sequence ID" value="HelroP73048"/>
    <property type="gene ID" value="HelroG73048"/>
</dbReference>
<dbReference type="STRING" id="6412.T1G191"/>
<dbReference type="FunFam" id="2.60.120.290:FF:000113">
    <property type="entry name" value="Uncharacterized protein"/>
    <property type="match status" value="1"/>
</dbReference>
<name>T1G191_HELRO</name>
<gene>
    <name evidence="5" type="primary">20214839</name>
    <name evidence="4" type="ORF">HELRODRAFT_73048</name>
</gene>
<dbReference type="InterPro" id="IPR053207">
    <property type="entry name" value="Non-NMDA_GluR_Accessory"/>
</dbReference>
<dbReference type="CDD" id="cd00041">
    <property type="entry name" value="CUB"/>
    <property type="match status" value="1"/>
</dbReference>
<dbReference type="AlphaFoldDB" id="T1G191"/>
<dbReference type="CTD" id="20214839"/>
<dbReference type="GeneID" id="20214839"/>
<reference evidence="5" key="3">
    <citation type="submission" date="2015-06" db="UniProtKB">
        <authorList>
            <consortium name="EnsemblMetazoa"/>
        </authorList>
    </citation>
    <scope>IDENTIFICATION</scope>
</reference>
<dbReference type="HOGENOM" id="CLU_103588_4_1_1"/>
<dbReference type="SUPFAM" id="SSF49854">
    <property type="entry name" value="Spermadhesin, CUB domain"/>
    <property type="match status" value="1"/>
</dbReference>
<feature type="domain" description="CUB" evidence="3">
    <location>
        <begin position="1"/>
        <end position="123"/>
    </location>
</feature>
<dbReference type="InterPro" id="IPR035914">
    <property type="entry name" value="Sperma_CUB_dom_sf"/>
</dbReference>
<comment type="caution">
    <text evidence="2">Lacks conserved residue(s) required for the propagation of feature annotation.</text>
</comment>
<protein>
    <recommendedName>
        <fullName evidence="3">CUB domain-containing protein</fullName>
    </recommendedName>
</protein>
<reference evidence="4 6" key="2">
    <citation type="journal article" date="2013" name="Nature">
        <title>Insights into bilaterian evolution from three spiralian genomes.</title>
        <authorList>
            <person name="Simakov O."/>
            <person name="Marletaz F."/>
            <person name="Cho S.J."/>
            <person name="Edsinger-Gonzales E."/>
            <person name="Havlak P."/>
            <person name="Hellsten U."/>
            <person name="Kuo D.H."/>
            <person name="Larsson T."/>
            <person name="Lv J."/>
            <person name="Arendt D."/>
            <person name="Savage R."/>
            <person name="Osoegawa K."/>
            <person name="de Jong P."/>
            <person name="Grimwood J."/>
            <person name="Chapman J.A."/>
            <person name="Shapiro H."/>
            <person name="Aerts A."/>
            <person name="Otillar R.P."/>
            <person name="Terry A.Y."/>
            <person name="Boore J.L."/>
            <person name="Grigoriev I.V."/>
            <person name="Lindberg D.R."/>
            <person name="Seaver E.C."/>
            <person name="Weisblat D.A."/>
            <person name="Putnam N.H."/>
            <person name="Rokhsar D.S."/>
        </authorList>
    </citation>
    <scope>NUCLEOTIDE SEQUENCE</scope>
</reference>
<keyword evidence="6" id="KW-1185">Reference proteome</keyword>
<proteinExistence type="predicted"/>
<dbReference type="PANTHER" id="PTHR47537">
    <property type="entry name" value="CUBILIN"/>
    <property type="match status" value="1"/>
</dbReference>
<dbReference type="PANTHER" id="PTHR47537:SF2">
    <property type="entry name" value="CUBILIN"/>
    <property type="match status" value="1"/>
</dbReference>
<sequence>FSSLYLKSSTFTSPNYPSPYSNDVTCKYTFVGSVKERVQITFNDFHLAHPTLKDDQQSKGTQSDYVEFSNFNVQVADRKMGRLCDVKDGLSRYVHSDGDFFRVTFKSNYIYDGTGFKALYQFKKSDGRLHIHVYKML</sequence>
<dbReference type="EMBL" id="KB095905">
    <property type="protein sequence ID" value="ESO09929.1"/>
    <property type="molecule type" value="Genomic_DNA"/>
</dbReference>
<reference evidence="6" key="1">
    <citation type="submission" date="2012-12" db="EMBL/GenBank/DDBJ databases">
        <authorList>
            <person name="Hellsten U."/>
            <person name="Grimwood J."/>
            <person name="Chapman J.A."/>
            <person name="Shapiro H."/>
            <person name="Aerts A."/>
            <person name="Otillar R.P."/>
            <person name="Terry A.Y."/>
            <person name="Boore J.L."/>
            <person name="Simakov O."/>
            <person name="Marletaz F."/>
            <person name="Cho S.-J."/>
            <person name="Edsinger-Gonzales E."/>
            <person name="Havlak P."/>
            <person name="Kuo D.-H."/>
            <person name="Larsson T."/>
            <person name="Lv J."/>
            <person name="Arendt D."/>
            <person name="Savage R."/>
            <person name="Osoegawa K."/>
            <person name="de Jong P."/>
            <person name="Lindberg D.R."/>
            <person name="Seaver E.C."/>
            <person name="Weisblat D.A."/>
            <person name="Putnam N.H."/>
            <person name="Grigoriev I.V."/>
            <person name="Rokhsar D.S."/>
        </authorList>
    </citation>
    <scope>NUCLEOTIDE SEQUENCE</scope>
</reference>
<evidence type="ECO:0000256" key="2">
    <source>
        <dbReference type="PROSITE-ProRule" id="PRU00059"/>
    </source>
</evidence>
<dbReference type="PROSITE" id="PS01180">
    <property type="entry name" value="CUB"/>
    <property type="match status" value="1"/>
</dbReference>
<evidence type="ECO:0000313" key="4">
    <source>
        <dbReference type="EMBL" id="ESO09929.1"/>
    </source>
</evidence>
<accession>T1G191</accession>
<dbReference type="Proteomes" id="UP000015101">
    <property type="component" value="Unassembled WGS sequence"/>
</dbReference>
<dbReference type="OrthoDB" id="6369184at2759"/>
<evidence type="ECO:0000259" key="3">
    <source>
        <dbReference type="PROSITE" id="PS01180"/>
    </source>
</evidence>